<organism evidence="4 5">
    <name type="scientific">Stenotrophomonas capsici</name>
    <dbReference type="NCBI Taxonomy" id="3110230"/>
    <lineage>
        <taxon>Bacteria</taxon>
        <taxon>Pseudomonadati</taxon>
        <taxon>Pseudomonadota</taxon>
        <taxon>Gammaproteobacteria</taxon>
        <taxon>Lysobacterales</taxon>
        <taxon>Lysobacteraceae</taxon>
        <taxon>Stenotrophomonas</taxon>
    </lineage>
</organism>
<protein>
    <submittedName>
        <fullName evidence="4">Adenylyltransferase/cytidyltransferase family protein</fullName>
    </submittedName>
</protein>
<evidence type="ECO:0000313" key="4">
    <source>
        <dbReference type="EMBL" id="MEA5668401.1"/>
    </source>
</evidence>
<dbReference type="GO" id="GO:0016779">
    <property type="term" value="F:nucleotidyltransferase activity"/>
    <property type="evidence" value="ECO:0007669"/>
    <property type="project" value="UniProtKB-KW"/>
</dbReference>
<dbReference type="InterPro" id="IPR014729">
    <property type="entry name" value="Rossmann-like_a/b/a_fold"/>
</dbReference>
<comment type="caution">
    <text evidence="4">The sequence shown here is derived from an EMBL/GenBank/DDBJ whole genome shotgun (WGS) entry which is preliminary data.</text>
</comment>
<dbReference type="Proteomes" id="UP001301653">
    <property type="component" value="Unassembled WGS sequence"/>
</dbReference>
<dbReference type="InterPro" id="IPR050385">
    <property type="entry name" value="Archaeal_FAD_synthase"/>
</dbReference>
<dbReference type="Pfam" id="PF01467">
    <property type="entry name" value="CTP_transf_like"/>
    <property type="match status" value="1"/>
</dbReference>
<feature type="domain" description="Cytidyltransferase-like" evidence="3">
    <location>
        <begin position="5"/>
        <end position="124"/>
    </location>
</feature>
<name>A0ABU5V509_9GAMM</name>
<keyword evidence="5" id="KW-1185">Reference proteome</keyword>
<dbReference type="PANTHER" id="PTHR43793:SF1">
    <property type="entry name" value="FAD SYNTHASE"/>
    <property type="match status" value="1"/>
</dbReference>
<evidence type="ECO:0000256" key="1">
    <source>
        <dbReference type="ARBA" id="ARBA00022679"/>
    </source>
</evidence>
<evidence type="ECO:0000256" key="2">
    <source>
        <dbReference type="ARBA" id="ARBA00022695"/>
    </source>
</evidence>
<keyword evidence="2 4" id="KW-0548">Nucleotidyltransferase</keyword>
<dbReference type="RefSeq" id="WP_132863468.1">
    <property type="nucleotide sequence ID" value="NZ_JAYFUH010000248.1"/>
</dbReference>
<evidence type="ECO:0000313" key="5">
    <source>
        <dbReference type="Proteomes" id="UP001301653"/>
    </source>
</evidence>
<proteinExistence type="predicted"/>
<evidence type="ECO:0000259" key="3">
    <source>
        <dbReference type="Pfam" id="PF01467"/>
    </source>
</evidence>
<dbReference type="SUPFAM" id="SSF52374">
    <property type="entry name" value="Nucleotidylyl transferase"/>
    <property type="match status" value="1"/>
</dbReference>
<dbReference type="InterPro" id="IPR004821">
    <property type="entry name" value="Cyt_trans-like"/>
</dbReference>
<dbReference type="EMBL" id="JAYFUH010000248">
    <property type="protein sequence ID" value="MEA5668401.1"/>
    <property type="molecule type" value="Genomic_DNA"/>
</dbReference>
<dbReference type="NCBIfam" id="TIGR00125">
    <property type="entry name" value="cyt_tran_rel"/>
    <property type="match status" value="1"/>
</dbReference>
<dbReference type="PANTHER" id="PTHR43793">
    <property type="entry name" value="FAD SYNTHASE"/>
    <property type="match status" value="1"/>
</dbReference>
<dbReference type="Gene3D" id="3.40.50.620">
    <property type="entry name" value="HUPs"/>
    <property type="match status" value="1"/>
</dbReference>
<accession>A0ABU5V509</accession>
<gene>
    <name evidence="4" type="ORF">VA603_12700</name>
</gene>
<sequence>MALVLTYGTFDLLHVGHVNLLRRARELGDHLLVGLSSDRFNAIKRKTATQCYADREAVLRAIRYVDDVFPEDSWEQKAIDIQRYGADILVMGSDWTGHFDALARHCQVRYLPRTEDISSSALKARIRLHGLDPPPADNAPQATALLAGVR</sequence>
<keyword evidence="1" id="KW-0808">Transferase</keyword>
<reference evidence="4 5" key="1">
    <citation type="submission" date="2023-12" db="EMBL/GenBank/DDBJ databases">
        <title>Stenotrophomonas guangdongensis sp. nov., isolated from wilted pepper plants (Capsicum annuum).</title>
        <authorList>
            <person name="Qiu M."/>
            <person name="Li Y."/>
            <person name="Liu Q."/>
            <person name="Zhang X."/>
            <person name="Huang Y."/>
            <person name="Guo R."/>
            <person name="Hu M."/>
            <person name="Zhou J."/>
            <person name="Zhou X."/>
        </authorList>
    </citation>
    <scope>NUCLEOTIDE SEQUENCE [LARGE SCALE GENOMIC DNA]</scope>
    <source>
        <strain evidence="4 5">MH1</strain>
    </source>
</reference>